<feature type="signal peptide" evidence="5">
    <location>
        <begin position="1"/>
        <end position="19"/>
    </location>
</feature>
<evidence type="ECO:0000313" key="7">
    <source>
        <dbReference type="EMBL" id="ETO20066.1"/>
    </source>
</evidence>
<dbReference type="SUPFAM" id="SSF52151">
    <property type="entry name" value="FabD/lysophospholipase-like"/>
    <property type="match status" value="1"/>
</dbReference>
<comment type="caution">
    <text evidence="7">The sequence shown here is derived from an EMBL/GenBank/DDBJ whole genome shotgun (WGS) entry which is preliminary data.</text>
</comment>
<evidence type="ECO:0000259" key="6">
    <source>
        <dbReference type="PROSITE" id="PS51635"/>
    </source>
</evidence>
<dbReference type="PROSITE" id="PS51257">
    <property type="entry name" value="PROKAR_LIPOPROTEIN"/>
    <property type="match status" value="1"/>
</dbReference>
<dbReference type="Proteomes" id="UP000023152">
    <property type="component" value="Unassembled WGS sequence"/>
</dbReference>
<proteinExistence type="predicted"/>
<dbReference type="AlphaFoldDB" id="X6N1W2"/>
<feature type="short sequence motif" description="DGA/G" evidence="4">
    <location>
        <begin position="196"/>
        <end position="198"/>
    </location>
</feature>
<name>X6N1W2_RETFI</name>
<protein>
    <recommendedName>
        <fullName evidence="6">PNPLA domain-containing protein</fullName>
    </recommendedName>
</protein>
<evidence type="ECO:0000256" key="4">
    <source>
        <dbReference type="PROSITE-ProRule" id="PRU01161"/>
    </source>
</evidence>
<evidence type="ECO:0000256" key="2">
    <source>
        <dbReference type="ARBA" id="ARBA00022963"/>
    </source>
</evidence>
<gene>
    <name evidence="7" type="ORF">RFI_17153</name>
</gene>
<reference evidence="7 8" key="1">
    <citation type="journal article" date="2013" name="Curr. Biol.">
        <title>The Genome of the Foraminiferan Reticulomyxa filosa.</title>
        <authorList>
            <person name="Glockner G."/>
            <person name="Hulsmann N."/>
            <person name="Schleicher M."/>
            <person name="Noegel A.A."/>
            <person name="Eichinger L."/>
            <person name="Gallinger C."/>
            <person name="Pawlowski J."/>
            <person name="Sierra R."/>
            <person name="Euteneuer U."/>
            <person name="Pillet L."/>
            <person name="Moustafa A."/>
            <person name="Platzer M."/>
            <person name="Groth M."/>
            <person name="Szafranski K."/>
            <person name="Schliwa M."/>
        </authorList>
    </citation>
    <scope>NUCLEOTIDE SEQUENCE [LARGE SCALE GENOMIC DNA]</scope>
</reference>
<dbReference type="GO" id="GO:0016042">
    <property type="term" value="P:lipid catabolic process"/>
    <property type="evidence" value="ECO:0007669"/>
    <property type="project" value="UniProtKB-UniRule"/>
</dbReference>
<feature type="chain" id="PRO_5004976071" description="PNPLA domain-containing protein" evidence="5">
    <location>
        <begin position="20"/>
        <end position="285"/>
    </location>
</feature>
<dbReference type="PANTHER" id="PTHR14226:SF76">
    <property type="entry name" value="NTE FAMILY PROTEIN RSSA"/>
    <property type="match status" value="1"/>
</dbReference>
<dbReference type="PROSITE" id="PS51635">
    <property type="entry name" value="PNPLA"/>
    <property type="match status" value="1"/>
</dbReference>
<evidence type="ECO:0000256" key="5">
    <source>
        <dbReference type="SAM" id="SignalP"/>
    </source>
</evidence>
<dbReference type="Gene3D" id="3.40.1090.10">
    <property type="entry name" value="Cytosolic phospholipase A2 catalytic domain"/>
    <property type="match status" value="1"/>
</dbReference>
<dbReference type="InterPro" id="IPR002641">
    <property type="entry name" value="PNPLA_dom"/>
</dbReference>
<dbReference type="GO" id="GO:0052689">
    <property type="term" value="F:carboxylic ester hydrolase activity"/>
    <property type="evidence" value="ECO:0007669"/>
    <property type="project" value="UniProtKB-ARBA"/>
</dbReference>
<feature type="active site" description="Nucleophile" evidence="4">
    <location>
        <position position="76"/>
    </location>
</feature>
<feature type="domain" description="PNPLA" evidence="6">
    <location>
        <begin position="43"/>
        <end position="209"/>
    </location>
</feature>
<dbReference type="GO" id="GO:0016298">
    <property type="term" value="F:lipase activity"/>
    <property type="evidence" value="ECO:0007669"/>
    <property type="project" value="UniProtKB-ARBA"/>
</dbReference>
<dbReference type="InterPro" id="IPR050301">
    <property type="entry name" value="NTE"/>
</dbReference>
<dbReference type="Pfam" id="PF01734">
    <property type="entry name" value="Patatin"/>
    <property type="match status" value="1"/>
</dbReference>
<organism evidence="7 8">
    <name type="scientific">Reticulomyxa filosa</name>
    <dbReference type="NCBI Taxonomy" id="46433"/>
    <lineage>
        <taxon>Eukaryota</taxon>
        <taxon>Sar</taxon>
        <taxon>Rhizaria</taxon>
        <taxon>Retaria</taxon>
        <taxon>Foraminifera</taxon>
        <taxon>Monothalamids</taxon>
        <taxon>Reticulomyxidae</taxon>
        <taxon>Reticulomyxa</taxon>
    </lineage>
</organism>
<dbReference type="InterPro" id="IPR016035">
    <property type="entry name" value="Acyl_Trfase/lysoPLipase"/>
</dbReference>
<sequence>MKRRVFLLILLIFTTSCTPKYIPLNMPDCPPPPPPIENVRVALVLGGGGFKGMAHVGVLEIFERHGIPIDLIVGTSVGSAIGALYADHPNAVDLKNKLMKVKKWEILDLSILNGLRSLFDLIAPIQGLYYENYLRKQLNSKEIEDLNIPLVVVTTDIINNEIYLIRSGPIVPAVHASSAVPPFFSPVKIYHRTLVDGGVLEPVPVTIAKKFNPKVIISIDIASKPETGGLSNMLNLTYKSISLYYYELSRLKCQCSDFDIHPNLEGLGLFDDDKKELLYERGLKN</sequence>
<dbReference type="OrthoDB" id="421051at2759"/>
<evidence type="ECO:0000256" key="1">
    <source>
        <dbReference type="ARBA" id="ARBA00022801"/>
    </source>
</evidence>
<dbReference type="PANTHER" id="PTHR14226">
    <property type="entry name" value="NEUROPATHY TARGET ESTERASE/SWISS CHEESE D.MELANOGASTER"/>
    <property type="match status" value="1"/>
</dbReference>
<keyword evidence="8" id="KW-1185">Reference proteome</keyword>
<keyword evidence="2 4" id="KW-0442">Lipid degradation</keyword>
<accession>X6N1W2</accession>
<feature type="short sequence motif" description="GXSXG" evidence="4">
    <location>
        <begin position="74"/>
        <end position="78"/>
    </location>
</feature>
<keyword evidence="5" id="KW-0732">Signal</keyword>
<feature type="short sequence motif" description="GXGXXG" evidence="4">
    <location>
        <begin position="47"/>
        <end position="52"/>
    </location>
</feature>
<keyword evidence="3 4" id="KW-0443">Lipid metabolism</keyword>
<evidence type="ECO:0000256" key="3">
    <source>
        <dbReference type="ARBA" id="ARBA00023098"/>
    </source>
</evidence>
<dbReference type="EMBL" id="ASPP01012972">
    <property type="protein sequence ID" value="ETO20066.1"/>
    <property type="molecule type" value="Genomic_DNA"/>
</dbReference>
<feature type="active site" description="Proton acceptor" evidence="4">
    <location>
        <position position="196"/>
    </location>
</feature>
<keyword evidence="1 4" id="KW-0378">Hydrolase</keyword>
<evidence type="ECO:0000313" key="8">
    <source>
        <dbReference type="Proteomes" id="UP000023152"/>
    </source>
</evidence>